<feature type="domain" description="NAD(P)-binding" evidence="1">
    <location>
        <begin position="10"/>
        <end position="147"/>
    </location>
</feature>
<comment type="caution">
    <text evidence="2">The sequence shown here is derived from an EMBL/GenBank/DDBJ whole genome shotgun (WGS) entry which is preliminary data.</text>
</comment>
<protein>
    <submittedName>
        <fullName evidence="2">NAD(P)H-binding protein</fullName>
    </submittedName>
</protein>
<dbReference type="Gene3D" id="3.40.50.720">
    <property type="entry name" value="NAD(P)-binding Rossmann-like Domain"/>
    <property type="match status" value="1"/>
</dbReference>
<dbReference type="InterPro" id="IPR016040">
    <property type="entry name" value="NAD(P)-bd_dom"/>
</dbReference>
<dbReference type="InterPro" id="IPR051207">
    <property type="entry name" value="ComplexI_NDUFA9_subunit"/>
</dbReference>
<dbReference type="SUPFAM" id="SSF51735">
    <property type="entry name" value="NAD(P)-binding Rossmann-fold domains"/>
    <property type="match status" value="1"/>
</dbReference>
<dbReference type="Proteomes" id="UP001501599">
    <property type="component" value="Unassembled WGS sequence"/>
</dbReference>
<keyword evidence="3" id="KW-1185">Reference proteome</keyword>
<evidence type="ECO:0000313" key="2">
    <source>
        <dbReference type="EMBL" id="GAA2171055.1"/>
    </source>
</evidence>
<sequence length="258" mass="27762">MGGMRIAVFGGTGNAGARIVAQVQRHGHEVVAVSRSGSDVHGAPGAKADLLSGDGLHAALDDVDVLVDATNTANPLDTRIFTLGAQHLIAAAEHVGVERAVVLSIVGAEHSTFPYHQRKADQERRYLSSRLDASVVRATQFHDFPITFFEQARPLGVIPVFLGARFQTVDPDEVAELVAQEAVEPSGKRFTEIGGPRVRVSRDLAKAWQQATHARGLIVNGPFPPSLLTFFREGRNLLGEGGQVGSVSFEDWLSRTMR</sequence>
<gene>
    <name evidence="2" type="ORF">GCM10009846_03540</name>
</gene>
<reference evidence="2 3" key="1">
    <citation type="journal article" date="2019" name="Int. J. Syst. Evol. Microbiol.">
        <title>The Global Catalogue of Microorganisms (GCM) 10K type strain sequencing project: providing services to taxonomists for standard genome sequencing and annotation.</title>
        <authorList>
            <consortium name="The Broad Institute Genomics Platform"/>
            <consortium name="The Broad Institute Genome Sequencing Center for Infectious Disease"/>
            <person name="Wu L."/>
            <person name="Ma J."/>
        </authorList>
    </citation>
    <scope>NUCLEOTIDE SEQUENCE [LARGE SCALE GENOMIC DNA]</scope>
    <source>
        <strain evidence="2 3">JCM 16026</strain>
    </source>
</reference>
<name>A0ABN3AK67_9MICO</name>
<dbReference type="PANTHER" id="PTHR12126">
    <property type="entry name" value="NADH-UBIQUINONE OXIDOREDUCTASE 39 KDA SUBUNIT-RELATED"/>
    <property type="match status" value="1"/>
</dbReference>
<proteinExistence type="predicted"/>
<dbReference type="PANTHER" id="PTHR12126:SF11">
    <property type="entry name" value="NADH DEHYDROGENASE [UBIQUINONE] 1 ALPHA SUBCOMPLEX SUBUNIT 9, MITOCHONDRIAL"/>
    <property type="match status" value="1"/>
</dbReference>
<evidence type="ECO:0000259" key="1">
    <source>
        <dbReference type="Pfam" id="PF13460"/>
    </source>
</evidence>
<evidence type="ECO:0000313" key="3">
    <source>
        <dbReference type="Proteomes" id="UP001501599"/>
    </source>
</evidence>
<dbReference type="Pfam" id="PF13460">
    <property type="entry name" value="NAD_binding_10"/>
    <property type="match status" value="1"/>
</dbReference>
<accession>A0ABN3AK67</accession>
<organism evidence="2 3">
    <name type="scientific">Agrococcus versicolor</name>
    <dbReference type="NCBI Taxonomy" id="501482"/>
    <lineage>
        <taxon>Bacteria</taxon>
        <taxon>Bacillati</taxon>
        <taxon>Actinomycetota</taxon>
        <taxon>Actinomycetes</taxon>
        <taxon>Micrococcales</taxon>
        <taxon>Microbacteriaceae</taxon>
        <taxon>Agrococcus</taxon>
    </lineage>
</organism>
<dbReference type="EMBL" id="BAAAQT010000001">
    <property type="protein sequence ID" value="GAA2171055.1"/>
    <property type="molecule type" value="Genomic_DNA"/>
</dbReference>
<dbReference type="InterPro" id="IPR036291">
    <property type="entry name" value="NAD(P)-bd_dom_sf"/>
</dbReference>